<evidence type="ECO:0000313" key="4">
    <source>
        <dbReference type="EMBL" id="OGC88928.1"/>
    </source>
</evidence>
<dbReference type="GO" id="GO:0030170">
    <property type="term" value="F:pyridoxal phosphate binding"/>
    <property type="evidence" value="ECO:0007669"/>
    <property type="project" value="TreeGrafter"/>
</dbReference>
<dbReference type="PIRSF" id="PIRSF000390">
    <property type="entry name" value="PLP_StrS"/>
    <property type="match status" value="1"/>
</dbReference>
<evidence type="ECO:0000256" key="2">
    <source>
        <dbReference type="PIRSR" id="PIRSR000390-2"/>
    </source>
</evidence>
<dbReference type="PANTHER" id="PTHR30244:SF34">
    <property type="entry name" value="DTDP-4-AMINO-4,6-DIDEOXYGALACTOSE TRANSAMINASE"/>
    <property type="match status" value="1"/>
</dbReference>
<evidence type="ECO:0000256" key="3">
    <source>
        <dbReference type="RuleBase" id="RU004508"/>
    </source>
</evidence>
<evidence type="ECO:0000256" key="1">
    <source>
        <dbReference type="PIRSR" id="PIRSR000390-1"/>
    </source>
</evidence>
<dbReference type="InterPro" id="IPR015422">
    <property type="entry name" value="PyrdxlP-dep_Trfase_small"/>
</dbReference>
<reference evidence="4 5" key="1">
    <citation type="journal article" date="2016" name="Nat. Commun.">
        <title>Thousands of microbial genomes shed light on interconnected biogeochemical processes in an aquifer system.</title>
        <authorList>
            <person name="Anantharaman K."/>
            <person name="Brown C.T."/>
            <person name="Hug L.A."/>
            <person name="Sharon I."/>
            <person name="Castelle C.J."/>
            <person name="Probst A.J."/>
            <person name="Thomas B.C."/>
            <person name="Singh A."/>
            <person name="Wilkins M.J."/>
            <person name="Karaoz U."/>
            <person name="Brodie E.L."/>
            <person name="Williams K.H."/>
            <person name="Hubbard S.S."/>
            <person name="Banfield J.F."/>
        </authorList>
    </citation>
    <scope>NUCLEOTIDE SEQUENCE [LARGE SCALE GENOMIC DNA]</scope>
</reference>
<dbReference type="Gene3D" id="3.90.1150.10">
    <property type="entry name" value="Aspartate Aminotransferase, domain 1"/>
    <property type="match status" value="1"/>
</dbReference>
<dbReference type="CDD" id="cd00616">
    <property type="entry name" value="AHBA_syn"/>
    <property type="match status" value="1"/>
</dbReference>
<dbReference type="STRING" id="1797247.A2419_01025"/>
<dbReference type="InterPro" id="IPR000653">
    <property type="entry name" value="DegT/StrS_aminotransferase"/>
</dbReference>
<dbReference type="Proteomes" id="UP000176568">
    <property type="component" value="Unassembled WGS sequence"/>
</dbReference>
<dbReference type="InterPro" id="IPR015424">
    <property type="entry name" value="PyrdxlP-dep_Trfase"/>
</dbReference>
<gene>
    <name evidence="4" type="ORF">A2419_01025</name>
</gene>
<dbReference type="GO" id="GO:0008483">
    <property type="term" value="F:transaminase activity"/>
    <property type="evidence" value="ECO:0007669"/>
    <property type="project" value="TreeGrafter"/>
</dbReference>
<keyword evidence="2 3" id="KW-0663">Pyridoxal phosphate</keyword>
<dbReference type="EMBL" id="MEXB01000001">
    <property type="protein sequence ID" value="OGC88928.1"/>
    <property type="molecule type" value="Genomic_DNA"/>
</dbReference>
<dbReference type="SUPFAM" id="SSF53383">
    <property type="entry name" value="PLP-dependent transferases"/>
    <property type="match status" value="1"/>
</dbReference>
<feature type="modified residue" description="N6-(pyridoxal phosphate)lysine" evidence="2">
    <location>
        <position position="181"/>
    </location>
</feature>
<evidence type="ECO:0000313" key="5">
    <source>
        <dbReference type="Proteomes" id="UP000176568"/>
    </source>
</evidence>
<dbReference type="GO" id="GO:0000271">
    <property type="term" value="P:polysaccharide biosynthetic process"/>
    <property type="evidence" value="ECO:0007669"/>
    <property type="project" value="TreeGrafter"/>
</dbReference>
<feature type="active site" description="Proton acceptor" evidence="1">
    <location>
        <position position="181"/>
    </location>
</feature>
<dbReference type="AlphaFoldDB" id="A0A1F4Y4Y0"/>
<dbReference type="InterPro" id="IPR015421">
    <property type="entry name" value="PyrdxlP-dep_Trfase_major"/>
</dbReference>
<dbReference type="PANTHER" id="PTHR30244">
    <property type="entry name" value="TRANSAMINASE"/>
    <property type="match status" value="1"/>
</dbReference>
<dbReference type="Gene3D" id="3.40.640.10">
    <property type="entry name" value="Type I PLP-dependent aspartate aminotransferase-like (Major domain)"/>
    <property type="match status" value="1"/>
</dbReference>
<sequence length="351" mass="39258">MKKISLFKSYVSMRSILEVCVVLLKSNYGKAYLSEGPQVKAFEEEFAKKFGFEHASAVNSGSSALDLAYELIGISSGDEVVMPVLTHPASGLPVVHRKAKVVFADIEEDLNVSVEDVRRKITSQTKALVFVHFGGNNRGLKEMLELAREKGLPLIEDAAQAVGSEFWGKADFTCVSLQAIKTLTSGDGGFLVCKDEEMHKKAKRLRWFGYDRELKQKLGDTDITEPGFKYHMSDITAAIGRGNLRALDWLVAHRKKIGAVYMRHGISAPIWFAYTLSPKRAELIEFMKSHGVHTGDYHYRNDKYSIFGGRQALPVMDRLESQYLLLPLHHGVSVGDVERICALLKQFNESK</sequence>
<proteinExistence type="inferred from homology"/>
<name>A0A1F4Y4Y0_9BACT</name>
<protein>
    <submittedName>
        <fullName evidence="4">Uncharacterized protein</fullName>
    </submittedName>
</protein>
<organism evidence="4 5">
    <name type="scientific">Candidatus Adlerbacteria bacterium RIFOXYC1_FULL_48_26</name>
    <dbReference type="NCBI Taxonomy" id="1797247"/>
    <lineage>
        <taxon>Bacteria</taxon>
        <taxon>Candidatus Adleribacteriota</taxon>
    </lineage>
</organism>
<dbReference type="Pfam" id="PF01041">
    <property type="entry name" value="DegT_DnrJ_EryC1"/>
    <property type="match status" value="1"/>
</dbReference>
<accession>A0A1F4Y4Y0</accession>
<comment type="caution">
    <text evidence="4">The sequence shown here is derived from an EMBL/GenBank/DDBJ whole genome shotgun (WGS) entry which is preliminary data.</text>
</comment>
<comment type="similarity">
    <text evidence="3">Belongs to the DegT/DnrJ/EryC1 family.</text>
</comment>